<evidence type="ECO:0000313" key="2">
    <source>
        <dbReference type="EMBL" id="TFK53407.1"/>
    </source>
</evidence>
<dbReference type="Pfam" id="PF01636">
    <property type="entry name" value="APH"/>
    <property type="match status" value="1"/>
</dbReference>
<dbReference type="GO" id="GO:0016301">
    <property type="term" value="F:kinase activity"/>
    <property type="evidence" value="ECO:0007669"/>
    <property type="project" value="UniProtKB-KW"/>
</dbReference>
<keyword evidence="2" id="KW-0418">Kinase</keyword>
<evidence type="ECO:0000259" key="1">
    <source>
        <dbReference type="Pfam" id="PF01636"/>
    </source>
</evidence>
<gene>
    <name evidence="2" type="ORF">OE88DRAFT_1676575</name>
</gene>
<keyword evidence="3" id="KW-1185">Reference proteome</keyword>
<dbReference type="CDD" id="cd05120">
    <property type="entry name" value="APH_ChoK_like"/>
    <property type="match status" value="1"/>
</dbReference>
<dbReference type="STRING" id="5364.A0A5C3N986"/>
<dbReference type="AlphaFoldDB" id="A0A5C3N986"/>
<dbReference type="Gene3D" id="3.90.1200.10">
    <property type="match status" value="1"/>
</dbReference>
<dbReference type="PANTHER" id="PTHR21310">
    <property type="entry name" value="AMINOGLYCOSIDE PHOSPHOTRANSFERASE-RELATED-RELATED"/>
    <property type="match status" value="1"/>
</dbReference>
<organism evidence="2 3">
    <name type="scientific">Heliocybe sulcata</name>
    <dbReference type="NCBI Taxonomy" id="5364"/>
    <lineage>
        <taxon>Eukaryota</taxon>
        <taxon>Fungi</taxon>
        <taxon>Dikarya</taxon>
        <taxon>Basidiomycota</taxon>
        <taxon>Agaricomycotina</taxon>
        <taxon>Agaricomycetes</taxon>
        <taxon>Gloeophyllales</taxon>
        <taxon>Gloeophyllaceae</taxon>
        <taxon>Heliocybe</taxon>
    </lineage>
</organism>
<dbReference type="InterPro" id="IPR051678">
    <property type="entry name" value="AGP_Transferase"/>
</dbReference>
<reference evidence="2 3" key="1">
    <citation type="journal article" date="2019" name="Nat. Ecol. Evol.">
        <title>Megaphylogeny resolves global patterns of mushroom evolution.</title>
        <authorList>
            <person name="Varga T."/>
            <person name="Krizsan K."/>
            <person name="Foldi C."/>
            <person name="Dima B."/>
            <person name="Sanchez-Garcia M."/>
            <person name="Sanchez-Ramirez S."/>
            <person name="Szollosi G.J."/>
            <person name="Szarkandi J.G."/>
            <person name="Papp V."/>
            <person name="Albert L."/>
            <person name="Andreopoulos W."/>
            <person name="Angelini C."/>
            <person name="Antonin V."/>
            <person name="Barry K.W."/>
            <person name="Bougher N.L."/>
            <person name="Buchanan P."/>
            <person name="Buyck B."/>
            <person name="Bense V."/>
            <person name="Catcheside P."/>
            <person name="Chovatia M."/>
            <person name="Cooper J."/>
            <person name="Damon W."/>
            <person name="Desjardin D."/>
            <person name="Finy P."/>
            <person name="Geml J."/>
            <person name="Haridas S."/>
            <person name="Hughes K."/>
            <person name="Justo A."/>
            <person name="Karasinski D."/>
            <person name="Kautmanova I."/>
            <person name="Kiss B."/>
            <person name="Kocsube S."/>
            <person name="Kotiranta H."/>
            <person name="LaButti K.M."/>
            <person name="Lechner B.E."/>
            <person name="Liimatainen K."/>
            <person name="Lipzen A."/>
            <person name="Lukacs Z."/>
            <person name="Mihaltcheva S."/>
            <person name="Morgado L.N."/>
            <person name="Niskanen T."/>
            <person name="Noordeloos M.E."/>
            <person name="Ohm R.A."/>
            <person name="Ortiz-Santana B."/>
            <person name="Ovrebo C."/>
            <person name="Racz N."/>
            <person name="Riley R."/>
            <person name="Savchenko A."/>
            <person name="Shiryaev A."/>
            <person name="Soop K."/>
            <person name="Spirin V."/>
            <person name="Szebenyi C."/>
            <person name="Tomsovsky M."/>
            <person name="Tulloss R.E."/>
            <person name="Uehling J."/>
            <person name="Grigoriev I.V."/>
            <person name="Vagvolgyi C."/>
            <person name="Papp T."/>
            <person name="Martin F.M."/>
            <person name="Miettinen O."/>
            <person name="Hibbett D.S."/>
            <person name="Nagy L.G."/>
        </authorList>
    </citation>
    <scope>NUCLEOTIDE SEQUENCE [LARGE SCALE GENOMIC DNA]</scope>
    <source>
        <strain evidence="2 3">OMC1185</strain>
    </source>
</reference>
<proteinExistence type="predicted"/>
<feature type="domain" description="Aminoglycoside phosphotransferase" evidence="1">
    <location>
        <begin position="19"/>
        <end position="215"/>
    </location>
</feature>
<name>A0A5C3N986_9AGAM</name>
<dbReference type="PANTHER" id="PTHR21310:SF15">
    <property type="entry name" value="AMINOGLYCOSIDE PHOSPHOTRANSFERASE DOMAIN-CONTAINING PROTEIN"/>
    <property type="match status" value="1"/>
</dbReference>
<dbReference type="OrthoDB" id="5404599at2759"/>
<dbReference type="InterPro" id="IPR002575">
    <property type="entry name" value="Aminoglycoside_PTrfase"/>
</dbReference>
<dbReference type="SUPFAM" id="SSF56112">
    <property type="entry name" value="Protein kinase-like (PK-like)"/>
    <property type="match status" value="1"/>
</dbReference>
<protein>
    <submittedName>
        <fullName evidence="2">Kinase-like protein</fullName>
    </submittedName>
</protein>
<accession>A0A5C3N986</accession>
<dbReference type="Proteomes" id="UP000305948">
    <property type="component" value="Unassembled WGS sequence"/>
</dbReference>
<sequence>MAKSEGTAEGNRSFVKKGPVREMTMEAAAMRFVAENTSIPCPKVFDCCDLGDGTGSITMEYAEGELLAKVWRHLTQDQKISVARQISKFLDELRSIQHPFSGRICSADDGPFYDEMLCWADGRLFGPFATEAELNDWRMRLYSPFVQRHPPTAETLAAIRCRMRDDHPIVFTHGDIHRKNIFVRRDGEHATVSALIDWGQSGWRPLHWETMKFLFLAPSVNDAKYDWGRVGWEHICPGFKVEASIEGELMSISGVVPSCPKDEE</sequence>
<evidence type="ECO:0000313" key="3">
    <source>
        <dbReference type="Proteomes" id="UP000305948"/>
    </source>
</evidence>
<dbReference type="InterPro" id="IPR011009">
    <property type="entry name" value="Kinase-like_dom_sf"/>
</dbReference>
<keyword evidence="2" id="KW-0808">Transferase</keyword>
<dbReference type="EMBL" id="ML213507">
    <property type="protein sequence ID" value="TFK53407.1"/>
    <property type="molecule type" value="Genomic_DNA"/>
</dbReference>